<evidence type="ECO:0000259" key="5">
    <source>
        <dbReference type="Pfam" id="PF01951"/>
    </source>
</evidence>
<dbReference type="GO" id="GO:0046872">
    <property type="term" value="F:metal ion binding"/>
    <property type="evidence" value="ECO:0007669"/>
    <property type="project" value="UniProtKB-KW"/>
</dbReference>
<dbReference type="GO" id="GO:0008033">
    <property type="term" value="P:tRNA processing"/>
    <property type="evidence" value="ECO:0007669"/>
    <property type="project" value="UniProtKB-KW"/>
</dbReference>
<evidence type="ECO:0000256" key="1">
    <source>
        <dbReference type="ARBA" id="ARBA00007963"/>
    </source>
</evidence>
<keyword evidence="4" id="KW-0106">Calcium</keyword>
<organism evidence="6">
    <name type="scientific">Rhodothermus marinus</name>
    <name type="common">Rhodothermus obamensis</name>
    <dbReference type="NCBI Taxonomy" id="29549"/>
    <lineage>
        <taxon>Bacteria</taxon>
        <taxon>Pseudomonadati</taxon>
        <taxon>Rhodothermota</taxon>
        <taxon>Rhodothermia</taxon>
        <taxon>Rhodothermales</taxon>
        <taxon>Rhodothermaceae</taxon>
        <taxon>Rhodothermus</taxon>
    </lineage>
</organism>
<proteinExistence type="inferred from homology"/>
<dbReference type="InterPro" id="IPR036820">
    <property type="entry name" value="Archease_dom_sf"/>
</dbReference>
<sequence length="143" mass="16529">MAQDTPSWFRELDHTADTGIEVWADGLAVLFERAAWGLFAIITDPESVVPREAMAFTVEAPDVQALLVRWLSELNYEHITKHWVFSRFAVQQLSEQQLQALAWGEPIDPKRHPIYTEVKAITYHGLILQHQNGQWYARIIFDL</sequence>
<keyword evidence="3" id="KW-0479">Metal-binding</keyword>
<evidence type="ECO:0000256" key="3">
    <source>
        <dbReference type="ARBA" id="ARBA00022723"/>
    </source>
</evidence>
<reference evidence="6" key="1">
    <citation type="journal article" date="2020" name="mSystems">
        <title>Genome- and Community-Level Interaction Insights into Carbon Utilization and Element Cycling Functions of Hydrothermarchaeota in Hydrothermal Sediment.</title>
        <authorList>
            <person name="Zhou Z."/>
            <person name="Liu Y."/>
            <person name="Xu W."/>
            <person name="Pan J."/>
            <person name="Luo Z.H."/>
            <person name="Li M."/>
        </authorList>
    </citation>
    <scope>NUCLEOTIDE SEQUENCE [LARGE SCALE GENOMIC DNA]</scope>
    <source>
        <strain evidence="6">SpSt-143</strain>
    </source>
</reference>
<accession>A0A7V2AZS7</accession>
<dbReference type="InterPro" id="IPR002804">
    <property type="entry name" value="Archease"/>
</dbReference>
<dbReference type="AlphaFoldDB" id="A0A7V2AZS7"/>
<dbReference type="PANTHER" id="PTHR12682">
    <property type="entry name" value="ARCHEASE"/>
    <property type="match status" value="1"/>
</dbReference>
<dbReference type="InterPro" id="IPR023572">
    <property type="entry name" value="Archease_dom"/>
</dbReference>
<evidence type="ECO:0000313" key="6">
    <source>
        <dbReference type="EMBL" id="HER95641.1"/>
    </source>
</evidence>
<comment type="similarity">
    <text evidence="1">Belongs to the archease family.</text>
</comment>
<evidence type="ECO:0000256" key="4">
    <source>
        <dbReference type="ARBA" id="ARBA00022837"/>
    </source>
</evidence>
<evidence type="ECO:0000256" key="2">
    <source>
        <dbReference type="ARBA" id="ARBA00022694"/>
    </source>
</evidence>
<dbReference type="EMBL" id="DSGB01000004">
    <property type="protein sequence ID" value="HER95641.1"/>
    <property type="molecule type" value="Genomic_DNA"/>
</dbReference>
<gene>
    <name evidence="6" type="ORF">ENO59_03875</name>
</gene>
<feature type="domain" description="Archease" evidence="5">
    <location>
        <begin position="9"/>
        <end position="143"/>
    </location>
</feature>
<protein>
    <submittedName>
        <fullName evidence="6">Archease</fullName>
    </submittedName>
</protein>
<dbReference type="Pfam" id="PF01951">
    <property type="entry name" value="Archease"/>
    <property type="match status" value="1"/>
</dbReference>
<keyword evidence="2" id="KW-0819">tRNA processing</keyword>
<comment type="caution">
    <text evidence="6">The sequence shown here is derived from an EMBL/GenBank/DDBJ whole genome shotgun (WGS) entry which is preliminary data.</text>
</comment>
<dbReference type="PANTHER" id="PTHR12682:SF11">
    <property type="entry name" value="PROTEIN ARCHEASE"/>
    <property type="match status" value="1"/>
</dbReference>
<dbReference type="SUPFAM" id="SSF69819">
    <property type="entry name" value="MTH1598-like"/>
    <property type="match status" value="1"/>
</dbReference>
<dbReference type="Gene3D" id="3.55.10.10">
    <property type="entry name" value="Archease domain"/>
    <property type="match status" value="1"/>
</dbReference>
<name>A0A7V2AZS7_RHOMR</name>